<dbReference type="Proteomes" id="UP000636709">
    <property type="component" value="Unassembled WGS sequence"/>
</dbReference>
<proteinExistence type="predicted"/>
<keyword evidence="2" id="KW-1185">Reference proteome</keyword>
<dbReference type="EMBL" id="JACEFO010003159">
    <property type="protein sequence ID" value="KAF8644057.1"/>
    <property type="molecule type" value="Genomic_DNA"/>
</dbReference>
<evidence type="ECO:0000313" key="2">
    <source>
        <dbReference type="Proteomes" id="UP000636709"/>
    </source>
</evidence>
<evidence type="ECO:0000313" key="1">
    <source>
        <dbReference type="EMBL" id="KAF8644057.1"/>
    </source>
</evidence>
<dbReference type="AlphaFoldDB" id="A0A835DWZ5"/>
<accession>A0A835DWZ5</accession>
<protein>
    <submittedName>
        <fullName evidence="1">Uncharacterized protein</fullName>
    </submittedName>
</protein>
<comment type="caution">
    <text evidence="1">The sequence shown here is derived from an EMBL/GenBank/DDBJ whole genome shotgun (WGS) entry which is preliminary data.</text>
</comment>
<sequence>MWDQRQRPQHRGRRGLGLQVRISSTSVGSTKWRGQGYGPRPWSTTWRCGTQMRRTTSTSTLAGAISQSVHLYTTTWYH</sequence>
<gene>
    <name evidence="1" type="ORF">HU200_066568</name>
</gene>
<reference evidence="1" key="1">
    <citation type="submission" date="2020-07" db="EMBL/GenBank/DDBJ databases">
        <title>Genome sequence and genetic diversity analysis of an under-domesticated orphan crop, white fonio (Digitaria exilis).</title>
        <authorList>
            <person name="Bennetzen J.L."/>
            <person name="Chen S."/>
            <person name="Ma X."/>
            <person name="Wang X."/>
            <person name="Yssel A.E.J."/>
            <person name="Chaluvadi S.R."/>
            <person name="Johnson M."/>
            <person name="Gangashetty P."/>
            <person name="Hamidou F."/>
            <person name="Sanogo M.D."/>
            <person name="Zwaenepoel A."/>
            <person name="Wallace J."/>
            <person name="Van De Peer Y."/>
            <person name="Van Deynze A."/>
        </authorList>
    </citation>
    <scope>NUCLEOTIDE SEQUENCE</scope>
    <source>
        <tissue evidence="1">Leaves</tissue>
    </source>
</reference>
<organism evidence="1 2">
    <name type="scientific">Digitaria exilis</name>
    <dbReference type="NCBI Taxonomy" id="1010633"/>
    <lineage>
        <taxon>Eukaryota</taxon>
        <taxon>Viridiplantae</taxon>
        <taxon>Streptophyta</taxon>
        <taxon>Embryophyta</taxon>
        <taxon>Tracheophyta</taxon>
        <taxon>Spermatophyta</taxon>
        <taxon>Magnoliopsida</taxon>
        <taxon>Liliopsida</taxon>
        <taxon>Poales</taxon>
        <taxon>Poaceae</taxon>
        <taxon>PACMAD clade</taxon>
        <taxon>Panicoideae</taxon>
        <taxon>Panicodae</taxon>
        <taxon>Paniceae</taxon>
        <taxon>Anthephorinae</taxon>
        <taxon>Digitaria</taxon>
    </lineage>
</organism>
<name>A0A835DWZ5_9POAL</name>